<dbReference type="Proteomes" id="UP000076532">
    <property type="component" value="Unassembled WGS sequence"/>
</dbReference>
<feature type="domain" description="Helicase ATP-binding" evidence="2">
    <location>
        <begin position="1"/>
        <end position="84"/>
    </location>
</feature>
<dbReference type="PROSITE" id="PS51192">
    <property type="entry name" value="HELICASE_ATP_BIND_1"/>
    <property type="match status" value="1"/>
</dbReference>
<dbReference type="Pfam" id="PF00270">
    <property type="entry name" value="DEAD"/>
    <property type="match status" value="1"/>
</dbReference>
<accession>A0A166II90</accession>
<dbReference type="AlphaFoldDB" id="A0A166II90"/>
<name>A0A166II90_9AGAM</name>
<keyword evidence="4" id="KW-1185">Reference proteome</keyword>
<dbReference type="GO" id="GO:0043138">
    <property type="term" value="F:3'-5' DNA helicase activity"/>
    <property type="evidence" value="ECO:0007669"/>
    <property type="project" value="TreeGrafter"/>
</dbReference>
<protein>
    <recommendedName>
        <fullName evidence="2">Helicase ATP-binding domain-containing protein</fullName>
    </recommendedName>
</protein>
<sequence length="84" mass="9503">KCQEVQVSPEIAISPEFCKAVTSKKRFYGCLRAVVIDEAHCVSIWGGSFRTDYAELRLLRGRFPRHIPFLIASATLPDHILDDI</sequence>
<dbReference type="GO" id="GO:0005737">
    <property type="term" value="C:cytoplasm"/>
    <property type="evidence" value="ECO:0007669"/>
    <property type="project" value="TreeGrafter"/>
</dbReference>
<dbReference type="EMBL" id="KV417560">
    <property type="protein sequence ID" value="KZP19851.1"/>
    <property type="molecule type" value="Genomic_DNA"/>
</dbReference>
<dbReference type="OrthoDB" id="10261556at2759"/>
<evidence type="ECO:0000313" key="3">
    <source>
        <dbReference type="EMBL" id="KZP19851.1"/>
    </source>
</evidence>
<organism evidence="3 4">
    <name type="scientific">Athelia psychrophila</name>
    <dbReference type="NCBI Taxonomy" id="1759441"/>
    <lineage>
        <taxon>Eukaryota</taxon>
        <taxon>Fungi</taxon>
        <taxon>Dikarya</taxon>
        <taxon>Basidiomycota</taxon>
        <taxon>Agaricomycotina</taxon>
        <taxon>Agaricomycetes</taxon>
        <taxon>Agaricomycetidae</taxon>
        <taxon>Atheliales</taxon>
        <taxon>Atheliaceae</taxon>
        <taxon>Athelia</taxon>
    </lineage>
</organism>
<gene>
    <name evidence="3" type="ORF">FIBSPDRAFT_718080</name>
</gene>
<dbReference type="GO" id="GO:0009378">
    <property type="term" value="F:four-way junction helicase activity"/>
    <property type="evidence" value="ECO:0007669"/>
    <property type="project" value="TreeGrafter"/>
</dbReference>
<comment type="similarity">
    <text evidence="1">Belongs to the helicase family. RecQ subfamily.</text>
</comment>
<dbReference type="Gene3D" id="3.40.50.300">
    <property type="entry name" value="P-loop containing nucleotide triphosphate hydrolases"/>
    <property type="match status" value="1"/>
</dbReference>
<reference evidence="3 4" key="1">
    <citation type="journal article" date="2016" name="Mol. Biol. Evol.">
        <title>Comparative Genomics of Early-Diverging Mushroom-Forming Fungi Provides Insights into the Origins of Lignocellulose Decay Capabilities.</title>
        <authorList>
            <person name="Nagy L.G."/>
            <person name="Riley R."/>
            <person name="Tritt A."/>
            <person name="Adam C."/>
            <person name="Daum C."/>
            <person name="Floudas D."/>
            <person name="Sun H."/>
            <person name="Yadav J.S."/>
            <person name="Pangilinan J."/>
            <person name="Larsson K.H."/>
            <person name="Matsuura K."/>
            <person name="Barry K."/>
            <person name="Labutti K."/>
            <person name="Kuo R."/>
            <person name="Ohm R.A."/>
            <person name="Bhattacharya S.S."/>
            <person name="Shirouzu T."/>
            <person name="Yoshinaga Y."/>
            <person name="Martin F.M."/>
            <person name="Grigoriev I.V."/>
            <person name="Hibbett D.S."/>
        </authorList>
    </citation>
    <scope>NUCLEOTIDE SEQUENCE [LARGE SCALE GENOMIC DNA]</scope>
    <source>
        <strain evidence="3 4">CBS 109695</strain>
    </source>
</reference>
<dbReference type="GO" id="GO:0005634">
    <property type="term" value="C:nucleus"/>
    <property type="evidence" value="ECO:0007669"/>
    <property type="project" value="TreeGrafter"/>
</dbReference>
<dbReference type="SUPFAM" id="SSF52540">
    <property type="entry name" value="P-loop containing nucleoside triphosphate hydrolases"/>
    <property type="match status" value="1"/>
</dbReference>
<evidence type="ECO:0000313" key="4">
    <source>
        <dbReference type="Proteomes" id="UP000076532"/>
    </source>
</evidence>
<dbReference type="STRING" id="436010.A0A166II90"/>
<proteinExistence type="inferred from homology"/>
<evidence type="ECO:0000256" key="1">
    <source>
        <dbReference type="ARBA" id="ARBA00005446"/>
    </source>
</evidence>
<dbReference type="InterPro" id="IPR027417">
    <property type="entry name" value="P-loop_NTPase"/>
</dbReference>
<dbReference type="GO" id="GO:0005694">
    <property type="term" value="C:chromosome"/>
    <property type="evidence" value="ECO:0007669"/>
    <property type="project" value="TreeGrafter"/>
</dbReference>
<evidence type="ECO:0000259" key="2">
    <source>
        <dbReference type="PROSITE" id="PS51192"/>
    </source>
</evidence>
<dbReference type="InterPro" id="IPR014001">
    <property type="entry name" value="Helicase_ATP-bd"/>
</dbReference>
<feature type="non-terminal residue" evidence="3">
    <location>
        <position position="84"/>
    </location>
</feature>
<dbReference type="GO" id="GO:0003676">
    <property type="term" value="F:nucleic acid binding"/>
    <property type="evidence" value="ECO:0007669"/>
    <property type="project" value="InterPro"/>
</dbReference>
<dbReference type="GO" id="GO:0005524">
    <property type="term" value="F:ATP binding"/>
    <property type="evidence" value="ECO:0007669"/>
    <property type="project" value="InterPro"/>
</dbReference>
<feature type="non-terminal residue" evidence="3">
    <location>
        <position position="1"/>
    </location>
</feature>
<dbReference type="PANTHER" id="PTHR13710">
    <property type="entry name" value="DNA HELICASE RECQ FAMILY MEMBER"/>
    <property type="match status" value="1"/>
</dbReference>
<dbReference type="InterPro" id="IPR011545">
    <property type="entry name" value="DEAD/DEAH_box_helicase_dom"/>
</dbReference>
<dbReference type="PANTHER" id="PTHR13710:SF149">
    <property type="entry name" value="ATP-DEPENDENT DNA HELICASE TLH2"/>
    <property type="match status" value="1"/>
</dbReference>
<dbReference type="GO" id="GO:0000724">
    <property type="term" value="P:double-strand break repair via homologous recombination"/>
    <property type="evidence" value="ECO:0007669"/>
    <property type="project" value="TreeGrafter"/>
</dbReference>